<evidence type="ECO:0000256" key="8">
    <source>
        <dbReference type="SAM" id="Phobius"/>
    </source>
</evidence>
<reference evidence="11" key="1">
    <citation type="journal article" date="2019" name="Int. J. Syst. Evol. Microbiol.">
        <title>The Global Catalogue of Microorganisms (GCM) 10K type strain sequencing project: providing services to taxonomists for standard genome sequencing and annotation.</title>
        <authorList>
            <consortium name="The Broad Institute Genomics Platform"/>
            <consortium name="The Broad Institute Genome Sequencing Center for Infectious Disease"/>
            <person name="Wu L."/>
            <person name="Ma J."/>
        </authorList>
    </citation>
    <scope>NUCLEOTIDE SEQUENCE [LARGE SCALE GENOMIC DNA]</scope>
    <source>
        <strain evidence="11">KCTC 32514</strain>
    </source>
</reference>
<accession>A0ABW5ZW47</accession>
<dbReference type="EMBL" id="JBHUOS010000014">
    <property type="protein sequence ID" value="MFD2917250.1"/>
    <property type="molecule type" value="Genomic_DNA"/>
</dbReference>
<proteinExistence type="predicted"/>
<feature type="transmembrane region" description="Helical" evidence="8">
    <location>
        <begin position="293"/>
        <end position="309"/>
    </location>
</feature>
<keyword evidence="4 10" id="KW-0808">Transferase</keyword>
<feature type="transmembrane region" description="Helical" evidence="8">
    <location>
        <begin position="138"/>
        <end position="155"/>
    </location>
</feature>
<evidence type="ECO:0000256" key="2">
    <source>
        <dbReference type="ARBA" id="ARBA00022475"/>
    </source>
</evidence>
<gene>
    <name evidence="10" type="ORF">ACFS29_16470</name>
</gene>
<dbReference type="RefSeq" id="WP_194509051.1">
    <property type="nucleotide sequence ID" value="NZ_JADILU010000006.1"/>
</dbReference>
<name>A0ABW5ZW47_9FLAO</name>
<organism evidence="10 11">
    <name type="scientific">Psychroserpens luteus</name>
    <dbReference type="NCBI Taxonomy" id="1434066"/>
    <lineage>
        <taxon>Bacteria</taxon>
        <taxon>Pseudomonadati</taxon>
        <taxon>Bacteroidota</taxon>
        <taxon>Flavobacteriia</taxon>
        <taxon>Flavobacteriales</taxon>
        <taxon>Flavobacteriaceae</taxon>
        <taxon>Psychroserpens</taxon>
    </lineage>
</organism>
<feature type="transmembrane region" description="Helical" evidence="8">
    <location>
        <begin position="7"/>
        <end position="29"/>
    </location>
</feature>
<keyword evidence="7 8" id="KW-0472">Membrane</keyword>
<dbReference type="PANTHER" id="PTHR33908:SF3">
    <property type="entry name" value="UNDECAPRENYL PHOSPHATE-ALPHA-4-AMINO-4-DEOXY-L-ARABINOSE ARABINOSYL TRANSFERASE"/>
    <property type="match status" value="1"/>
</dbReference>
<feature type="transmembrane region" description="Helical" evidence="8">
    <location>
        <begin position="203"/>
        <end position="223"/>
    </location>
</feature>
<dbReference type="InterPro" id="IPR050297">
    <property type="entry name" value="LipidA_mod_glycosyltrf_83"/>
</dbReference>
<feature type="transmembrane region" description="Helical" evidence="8">
    <location>
        <begin position="315"/>
        <end position="334"/>
    </location>
</feature>
<dbReference type="PANTHER" id="PTHR33908">
    <property type="entry name" value="MANNOSYLTRANSFERASE YKCB-RELATED"/>
    <property type="match status" value="1"/>
</dbReference>
<keyword evidence="11" id="KW-1185">Reference proteome</keyword>
<dbReference type="GO" id="GO:0016757">
    <property type="term" value="F:glycosyltransferase activity"/>
    <property type="evidence" value="ECO:0007669"/>
    <property type="project" value="UniProtKB-KW"/>
</dbReference>
<dbReference type="InterPro" id="IPR003342">
    <property type="entry name" value="ArnT-like_N"/>
</dbReference>
<keyword evidence="2" id="KW-1003">Cell membrane</keyword>
<evidence type="ECO:0000256" key="6">
    <source>
        <dbReference type="ARBA" id="ARBA00022989"/>
    </source>
</evidence>
<feature type="transmembrane region" description="Helical" evidence="8">
    <location>
        <begin position="87"/>
        <end position="107"/>
    </location>
</feature>
<comment type="caution">
    <text evidence="10">The sequence shown here is derived from an EMBL/GenBank/DDBJ whole genome shotgun (WGS) entry which is preliminary data.</text>
</comment>
<keyword evidence="3 10" id="KW-0328">Glycosyltransferase</keyword>
<feature type="transmembrane region" description="Helical" evidence="8">
    <location>
        <begin position="113"/>
        <end position="131"/>
    </location>
</feature>
<evidence type="ECO:0000256" key="3">
    <source>
        <dbReference type="ARBA" id="ARBA00022676"/>
    </source>
</evidence>
<feature type="transmembrane region" description="Helical" evidence="8">
    <location>
        <begin position="341"/>
        <end position="362"/>
    </location>
</feature>
<feature type="transmembrane region" description="Helical" evidence="8">
    <location>
        <begin position="255"/>
        <end position="272"/>
    </location>
</feature>
<evidence type="ECO:0000259" key="9">
    <source>
        <dbReference type="Pfam" id="PF02366"/>
    </source>
</evidence>
<evidence type="ECO:0000256" key="7">
    <source>
        <dbReference type="ARBA" id="ARBA00023136"/>
    </source>
</evidence>
<feature type="transmembrane region" description="Helical" evidence="8">
    <location>
        <begin position="374"/>
        <end position="392"/>
    </location>
</feature>
<dbReference type="Proteomes" id="UP001597548">
    <property type="component" value="Unassembled WGS sequence"/>
</dbReference>
<evidence type="ECO:0000313" key="11">
    <source>
        <dbReference type="Proteomes" id="UP001597548"/>
    </source>
</evidence>
<evidence type="ECO:0000256" key="1">
    <source>
        <dbReference type="ARBA" id="ARBA00004651"/>
    </source>
</evidence>
<feature type="transmembrane region" description="Helical" evidence="8">
    <location>
        <begin position="55"/>
        <end position="75"/>
    </location>
</feature>
<keyword evidence="5 8" id="KW-0812">Transmembrane</keyword>
<feature type="transmembrane region" description="Helical" evidence="8">
    <location>
        <begin position="161"/>
        <end position="191"/>
    </location>
</feature>
<comment type="subcellular location">
    <subcellularLocation>
        <location evidence="1">Cell membrane</location>
        <topology evidence="1">Multi-pass membrane protein</topology>
    </subcellularLocation>
</comment>
<keyword evidence="6 8" id="KW-1133">Transmembrane helix</keyword>
<sequence length="547" mass="63380">MKRGLDYYYFAFVCIAFALLIIGLGSYGFTETSEARYAEISREMFLSGDYLNPQLLGIFHFHKPPITYYITTLGYRFFGINEFGARFFLQVAVIIQLLLIYGIANLLYKNKKIAFFSGLIYFSMPMVLIASRNLTTDVYVTTFIIGSIYCWQYYTSRGKLLFLYLFYILIGLALLTKGPVALLFILVYVITYKVIFKSGTDMTIHNILGLLLCLGIGVSWYIFVIAENPSLWDYFINKQIASRISSNSFNRSKPFWFYIPIIIGLLFPWWLSTIVKFRGGVNSIFMLQKETKLLLVSSSILFILFSLFSTKLILYILPVFWMVAIFIAARLSALTLKNKKIIALSYFVLLNLFFFTLLSLWIKKPDFIEVSSSAIIAAFLITVSAFIVYYFIENTEMYKPVILSFLFSIAILQVSTSVMKNNSQSINSTREMMDFINTNGKEHKTILVYNYLLSSIPLYSDANEITINSGHNTTNREVQFQHDALWREHLWDVKDDTTISKLRELSHNKNTYLLVRKRHGLSDDLSFLKDDFNSTKEYAKWDIYYNN</sequence>
<evidence type="ECO:0000256" key="5">
    <source>
        <dbReference type="ARBA" id="ARBA00022692"/>
    </source>
</evidence>
<evidence type="ECO:0000313" key="10">
    <source>
        <dbReference type="EMBL" id="MFD2917250.1"/>
    </source>
</evidence>
<dbReference type="EC" id="2.4.-.-" evidence="10"/>
<feature type="domain" description="ArnT-like N-terminal" evidence="9">
    <location>
        <begin position="32"/>
        <end position="235"/>
    </location>
</feature>
<dbReference type="Pfam" id="PF02366">
    <property type="entry name" value="PMT"/>
    <property type="match status" value="1"/>
</dbReference>
<protein>
    <submittedName>
        <fullName evidence="10">ArnT family glycosyltransferase</fullName>
        <ecNumber evidence="10">2.4.-.-</ecNumber>
    </submittedName>
</protein>
<evidence type="ECO:0000256" key="4">
    <source>
        <dbReference type="ARBA" id="ARBA00022679"/>
    </source>
</evidence>